<dbReference type="FunCoup" id="A0A448YHR7">
    <property type="interactions" value="535"/>
</dbReference>
<evidence type="ECO:0000256" key="6">
    <source>
        <dbReference type="SAM" id="MobiDB-lite"/>
    </source>
</evidence>
<dbReference type="PROSITE" id="PS51686">
    <property type="entry name" value="SAM_MT_RSMB_NOP"/>
    <property type="match status" value="1"/>
</dbReference>
<dbReference type="PANTHER" id="PTHR22807">
    <property type="entry name" value="NOP2 YEAST -RELATED NOL1/NOP2/FMU SUN DOMAIN-CONTAINING"/>
    <property type="match status" value="1"/>
</dbReference>
<dbReference type="SUPFAM" id="SSF53335">
    <property type="entry name" value="S-adenosyl-L-methionine-dependent methyltransferases"/>
    <property type="match status" value="1"/>
</dbReference>
<sequence length="467" mass="52996">MLLYRESAQFISSNPKKGSLLTRVFDAQKQKKLRSDPKHVYALVSSTLKYRPFIVELIKKSHLLTVERKAKIPEPVAILLVHDLLFSKSGRIQSRQHAWKDAVIRNKTRLHAELTKLRLKNHVKSLDELIEEDETPVRWFRANTIKTTQDKVLKEFGHLERVYSIDDVKKGTIYHDDYIPNLFGVNPREKITSTDAYLKGRIIIQDRASCFPAFILDPVPGVDKVIDACAAPGNKTTHLASILRNIPNSIIAFERDSVRVKTLKKMCDKAGGSACISIQHGDFTDTNPDDYPDVTAMLVDPSCSGSGIFGRAFEENDTAVDGKDSKENNPYTEERLEKLSNFQFAIVKHAMMFPNLKKLVYSTCSIYPQEDERVAIRLLEDADLKKRGWKFCKRENVIPKWPRRGRVEEFSSLPDPELCAGACVRSLPKVDGGIGFFAAAFERSEGGEEEDDDDDQDEQDEWTGFDD</sequence>
<evidence type="ECO:0000256" key="5">
    <source>
        <dbReference type="PROSITE-ProRule" id="PRU01023"/>
    </source>
</evidence>
<evidence type="ECO:0000256" key="3">
    <source>
        <dbReference type="ARBA" id="ARBA00022691"/>
    </source>
</evidence>
<dbReference type="GO" id="GO:0005730">
    <property type="term" value="C:nucleolus"/>
    <property type="evidence" value="ECO:0007669"/>
    <property type="project" value="TreeGrafter"/>
</dbReference>
<dbReference type="Proteomes" id="UP000290900">
    <property type="component" value="Unassembled WGS sequence"/>
</dbReference>
<protein>
    <submittedName>
        <fullName evidence="8">DEKNAAC101242</fullName>
    </submittedName>
</protein>
<dbReference type="GO" id="GO:0070475">
    <property type="term" value="P:rRNA base methylation"/>
    <property type="evidence" value="ECO:0007669"/>
    <property type="project" value="TreeGrafter"/>
</dbReference>
<feature type="domain" description="SAM-dependent MTase RsmB/NOP-type" evidence="7">
    <location>
        <begin position="128"/>
        <end position="444"/>
    </location>
</feature>
<dbReference type="InterPro" id="IPR023267">
    <property type="entry name" value="RCMT"/>
</dbReference>
<dbReference type="InterPro" id="IPR049560">
    <property type="entry name" value="MeTrfase_RsmB-F_NOP2_cat"/>
</dbReference>
<comment type="similarity">
    <text evidence="5">Belongs to the class I-like SAM-binding methyltransferase superfamily. RsmB/NOP family.</text>
</comment>
<dbReference type="CDD" id="cd02440">
    <property type="entry name" value="AdoMet_MTases"/>
    <property type="match status" value="1"/>
</dbReference>
<dbReference type="InterPro" id="IPR029063">
    <property type="entry name" value="SAM-dependent_MTases_sf"/>
</dbReference>
<evidence type="ECO:0000313" key="9">
    <source>
        <dbReference type="Proteomes" id="UP000290900"/>
    </source>
</evidence>
<dbReference type="PANTHER" id="PTHR22807:SF4">
    <property type="entry name" value="28S RRNA (CYTOSINE-C(5))-METHYLTRANSFERASE"/>
    <property type="match status" value="1"/>
</dbReference>
<dbReference type="InParanoid" id="A0A448YHR7"/>
<feature type="binding site" evidence="5">
    <location>
        <position position="254"/>
    </location>
    <ligand>
        <name>S-adenosyl-L-methionine</name>
        <dbReference type="ChEBI" id="CHEBI:59789"/>
    </ligand>
</feature>
<evidence type="ECO:0000256" key="2">
    <source>
        <dbReference type="ARBA" id="ARBA00022679"/>
    </source>
</evidence>
<name>A0A448YHR7_BRENA</name>
<evidence type="ECO:0000259" key="7">
    <source>
        <dbReference type="PROSITE" id="PS51686"/>
    </source>
</evidence>
<accession>A0A448YHR7</accession>
<dbReference type="AlphaFoldDB" id="A0A448YHR7"/>
<keyword evidence="9" id="KW-1185">Reference proteome</keyword>
<dbReference type="Pfam" id="PF01189">
    <property type="entry name" value="Methyltr_RsmB-F"/>
    <property type="match status" value="1"/>
</dbReference>
<organism evidence="8 9">
    <name type="scientific">Brettanomyces naardenensis</name>
    <name type="common">Yeast</name>
    <dbReference type="NCBI Taxonomy" id="13370"/>
    <lineage>
        <taxon>Eukaryota</taxon>
        <taxon>Fungi</taxon>
        <taxon>Dikarya</taxon>
        <taxon>Ascomycota</taxon>
        <taxon>Saccharomycotina</taxon>
        <taxon>Pichiomycetes</taxon>
        <taxon>Pichiales</taxon>
        <taxon>Pichiaceae</taxon>
        <taxon>Brettanomyces</taxon>
    </lineage>
</organism>
<dbReference type="GO" id="GO:0003723">
    <property type="term" value="F:RNA binding"/>
    <property type="evidence" value="ECO:0007669"/>
    <property type="project" value="UniProtKB-UniRule"/>
</dbReference>
<dbReference type="OrthoDB" id="435282at2759"/>
<feature type="binding site" evidence="5">
    <location>
        <begin position="229"/>
        <end position="235"/>
    </location>
    <ligand>
        <name>S-adenosyl-L-methionine</name>
        <dbReference type="ChEBI" id="CHEBI:59789"/>
    </ligand>
</feature>
<keyword evidence="4 5" id="KW-0694">RNA-binding</keyword>
<dbReference type="InterPro" id="IPR001678">
    <property type="entry name" value="MeTrfase_RsmB-F_NOP2_dom"/>
</dbReference>
<dbReference type="EMBL" id="CAACVR010000004">
    <property type="protein sequence ID" value="VEU20446.1"/>
    <property type="molecule type" value="Genomic_DNA"/>
</dbReference>
<dbReference type="Pfam" id="PF21153">
    <property type="entry name" value="NSUN5_N"/>
    <property type="match status" value="1"/>
</dbReference>
<feature type="binding site" evidence="5">
    <location>
        <position position="282"/>
    </location>
    <ligand>
        <name>S-adenosyl-L-methionine</name>
        <dbReference type="ChEBI" id="CHEBI:59789"/>
    </ligand>
</feature>
<dbReference type="Gene3D" id="3.40.50.150">
    <property type="entry name" value="Vaccinia Virus protein VP39"/>
    <property type="match status" value="1"/>
</dbReference>
<evidence type="ECO:0000256" key="4">
    <source>
        <dbReference type="ARBA" id="ARBA00022884"/>
    </source>
</evidence>
<dbReference type="InterPro" id="IPR048889">
    <property type="entry name" value="NSUN5_RCM1_N"/>
</dbReference>
<keyword evidence="1 5" id="KW-0489">Methyltransferase</keyword>
<keyword evidence="2 5" id="KW-0808">Transferase</keyword>
<dbReference type="GO" id="GO:0008173">
    <property type="term" value="F:RNA methyltransferase activity"/>
    <property type="evidence" value="ECO:0007669"/>
    <property type="project" value="InterPro"/>
</dbReference>
<feature type="active site" description="Nucleophile" evidence="5">
    <location>
        <position position="364"/>
    </location>
</feature>
<dbReference type="STRING" id="13370.A0A448YHR7"/>
<gene>
    <name evidence="8" type="ORF">BRENAR_LOCUS1181</name>
</gene>
<proteinExistence type="inferred from homology"/>
<reference evidence="8 9" key="1">
    <citation type="submission" date="2018-12" db="EMBL/GenBank/DDBJ databases">
        <authorList>
            <person name="Tiukova I."/>
            <person name="Dainat J."/>
        </authorList>
    </citation>
    <scope>NUCLEOTIDE SEQUENCE [LARGE SCALE GENOMIC DNA]</scope>
</reference>
<keyword evidence="3 5" id="KW-0949">S-adenosyl-L-methionine</keyword>
<dbReference type="PRINTS" id="PR02008">
    <property type="entry name" value="RCMTFAMILY"/>
</dbReference>
<evidence type="ECO:0000313" key="8">
    <source>
        <dbReference type="EMBL" id="VEU20446.1"/>
    </source>
</evidence>
<feature type="binding site" evidence="5">
    <location>
        <position position="300"/>
    </location>
    <ligand>
        <name>S-adenosyl-L-methionine</name>
        <dbReference type="ChEBI" id="CHEBI:59789"/>
    </ligand>
</feature>
<feature type="compositionally biased region" description="Acidic residues" evidence="6">
    <location>
        <begin position="447"/>
        <end position="467"/>
    </location>
</feature>
<feature type="region of interest" description="Disordered" evidence="6">
    <location>
        <begin position="444"/>
        <end position="467"/>
    </location>
</feature>
<evidence type="ECO:0000256" key="1">
    <source>
        <dbReference type="ARBA" id="ARBA00022603"/>
    </source>
</evidence>